<evidence type="ECO:0000256" key="13">
    <source>
        <dbReference type="ARBA" id="ARBA00023006"/>
    </source>
</evidence>
<keyword evidence="11" id="KW-0735">Signal-anchor</keyword>
<keyword evidence="13" id="KW-0072">Autophagy</keyword>
<keyword evidence="9" id="KW-0378">Hydrolase</keyword>
<dbReference type="PANTHER" id="PTHR47175">
    <property type="entry name" value="LIPASE ATG15-RELATED"/>
    <property type="match status" value="1"/>
</dbReference>
<dbReference type="EMBL" id="MBFS01000184">
    <property type="protein sequence ID" value="PVV03866.1"/>
    <property type="molecule type" value="Genomic_DNA"/>
</dbReference>
<dbReference type="GO" id="GO:0004806">
    <property type="term" value="F:triacylglycerol lipase activity"/>
    <property type="evidence" value="ECO:0007669"/>
    <property type="project" value="UniProtKB-EC"/>
</dbReference>
<evidence type="ECO:0000259" key="19">
    <source>
        <dbReference type="Pfam" id="PF01764"/>
    </source>
</evidence>
<evidence type="ECO:0000256" key="8">
    <source>
        <dbReference type="ARBA" id="ARBA00022753"/>
    </source>
</evidence>
<evidence type="ECO:0000256" key="4">
    <source>
        <dbReference type="ARBA" id="ARBA00010701"/>
    </source>
</evidence>
<dbReference type="GO" id="GO:0046461">
    <property type="term" value="P:neutral lipid catabolic process"/>
    <property type="evidence" value="ECO:0007669"/>
    <property type="project" value="TreeGrafter"/>
</dbReference>
<comment type="similarity">
    <text evidence="4">Belongs to the AB hydrolase superfamily. Lipase family.</text>
</comment>
<dbReference type="Pfam" id="PF01764">
    <property type="entry name" value="Lipase_3"/>
    <property type="match status" value="1"/>
</dbReference>
<comment type="function">
    <text evidence="17">Lipase which is essential for lysis of subvacuolar cytoplasm to vacuole targeted bodies and intravacuolar autophagic bodies. Involved in the lysis of intravacuolar multivesicular body (MVB) vesicles. The intravacuolar membrane disintegration by ATG15 is critical to life span extension.</text>
</comment>
<organism evidence="20 22">
    <name type="scientific">Smittium megazygosporum</name>
    <dbReference type="NCBI Taxonomy" id="133381"/>
    <lineage>
        <taxon>Eukaryota</taxon>
        <taxon>Fungi</taxon>
        <taxon>Fungi incertae sedis</taxon>
        <taxon>Zoopagomycota</taxon>
        <taxon>Kickxellomycotina</taxon>
        <taxon>Harpellomycetes</taxon>
        <taxon>Harpellales</taxon>
        <taxon>Legeriomycetaceae</taxon>
        <taxon>Smittium</taxon>
    </lineage>
</organism>
<dbReference type="InterPro" id="IPR050805">
    <property type="entry name" value="ATG15_Lipase"/>
</dbReference>
<sequence>MPIEAASLIDNNIETRKTPLKKNESNWSLFLLLSLLVSFSLISYNYEYIAKQCFEIIASKNYKTANEYSSEIELQLEEVYIQHLPNIPDSLPMLNSGDAYEIDTIPFLLKRWSSSSDTPSHSNSKSNNSPTFKINLLQRHSIDNEISKNSRKNTFTKLQSSCFLAGDSFSNSSSSVVSKKTSEMLDFYRDHFLSSDVGKRTSYWDQNHTKNVFNPNSNDNDNEIFDVDSPTLDLTTNSPKWQYEIKKGLLLPNVSHKPTILNIARMAANAYTPGKGRKWETVGNPWDHSGFGWNDNGLRGHIFTSKDKKIVVISFKGTSLFSSGGSTGPNDRFNDNRLFSCCCASFDITRNPVCDCLVGEKKCSNSCLKSSLVDEDLYIYGAAKIFLETALRYPSAYIILTGHSLGGAVSSLVGLSFGVPAIAFESPGESLAAKRLGLPIPLPIHEERLPTWHIGHNTDPIYMGTCNTPSSICYLGGYSMDSKCHLGKQCVYDTAKHLGWRRDIRHHRIIDVIYYVLEPWGKQNPKIPMPECKLEKNCKDCNSWTFVK</sequence>
<evidence type="ECO:0000256" key="12">
    <source>
        <dbReference type="ARBA" id="ARBA00022989"/>
    </source>
</evidence>
<evidence type="ECO:0000256" key="3">
    <source>
        <dbReference type="ARBA" id="ARBA00004343"/>
    </source>
</evidence>
<keyword evidence="15" id="KW-0472">Membrane</keyword>
<proteinExistence type="inferred from homology"/>
<evidence type="ECO:0000256" key="14">
    <source>
        <dbReference type="ARBA" id="ARBA00023098"/>
    </source>
</evidence>
<dbReference type="OrthoDB" id="58570at2759"/>
<dbReference type="AlphaFoldDB" id="A0A2T9ZH15"/>
<comment type="catalytic activity">
    <reaction evidence="1">
        <text>a triacylglycerol + H2O = a diacylglycerol + a fatty acid + H(+)</text>
        <dbReference type="Rhea" id="RHEA:12044"/>
        <dbReference type="ChEBI" id="CHEBI:15377"/>
        <dbReference type="ChEBI" id="CHEBI:15378"/>
        <dbReference type="ChEBI" id="CHEBI:17855"/>
        <dbReference type="ChEBI" id="CHEBI:18035"/>
        <dbReference type="ChEBI" id="CHEBI:28868"/>
        <dbReference type="EC" id="3.1.1.3"/>
    </reaction>
</comment>
<evidence type="ECO:0000256" key="18">
    <source>
        <dbReference type="ARBA" id="ARBA00029828"/>
    </source>
</evidence>
<keyword evidence="14" id="KW-0443">Lipid metabolism</keyword>
<comment type="subunit">
    <text evidence="5">Binds to both phosphatidylinositol (PI) and phosphatidylinositol 3,5-bisphosphate (PIP2).</text>
</comment>
<evidence type="ECO:0000256" key="7">
    <source>
        <dbReference type="ARBA" id="ARBA00022692"/>
    </source>
</evidence>
<dbReference type="GO" id="GO:0034496">
    <property type="term" value="P:multivesicular body membrane disassembly"/>
    <property type="evidence" value="ECO:0007669"/>
    <property type="project" value="TreeGrafter"/>
</dbReference>
<evidence type="ECO:0000313" key="21">
    <source>
        <dbReference type="EMBL" id="PVV03866.1"/>
    </source>
</evidence>
<keyword evidence="8" id="KW-0967">Endosome</keyword>
<dbReference type="EC" id="3.1.1.3" evidence="6"/>
<dbReference type="Gene3D" id="3.40.50.1820">
    <property type="entry name" value="alpha/beta hydrolase"/>
    <property type="match status" value="1"/>
</dbReference>
<keyword evidence="16" id="KW-0325">Glycoprotein</keyword>
<feature type="domain" description="Fungal lipase-type" evidence="19">
    <location>
        <begin position="390"/>
        <end position="415"/>
    </location>
</feature>
<evidence type="ECO:0000256" key="16">
    <source>
        <dbReference type="ARBA" id="ARBA00023180"/>
    </source>
</evidence>
<dbReference type="Proteomes" id="UP000245609">
    <property type="component" value="Unassembled WGS sequence"/>
</dbReference>
<evidence type="ECO:0000256" key="2">
    <source>
        <dbReference type="ARBA" id="ARBA00004270"/>
    </source>
</evidence>
<comment type="caution">
    <text evidence="20">The sequence shown here is derived from an EMBL/GenBank/DDBJ whole genome shotgun (WGS) entry which is preliminary data.</text>
</comment>
<keyword evidence="10" id="KW-0442">Lipid degradation</keyword>
<evidence type="ECO:0000256" key="15">
    <source>
        <dbReference type="ARBA" id="ARBA00023136"/>
    </source>
</evidence>
<dbReference type="GO" id="GO:0032585">
    <property type="term" value="C:multivesicular body membrane"/>
    <property type="evidence" value="ECO:0007669"/>
    <property type="project" value="UniProtKB-SubCell"/>
</dbReference>
<dbReference type="CDD" id="cd00519">
    <property type="entry name" value="Lipase_3"/>
    <property type="match status" value="1"/>
</dbReference>
<protein>
    <recommendedName>
        <fullName evidence="6">triacylglycerol lipase</fullName>
        <ecNumber evidence="6">3.1.1.3</ecNumber>
    </recommendedName>
    <alternativeName>
        <fullName evidence="18">Autophagy-related protein 15</fullName>
    </alternativeName>
</protein>
<evidence type="ECO:0000256" key="5">
    <source>
        <dbReference type="ARBA" id="ARBA00011137"/>
    </source>
</evidence>
<keyword evidence="12" id="KW-1133">Transmembrane helix</keyword>
<dbReference type="PANTHER" id="PTHR47175:SF2">
    <property type="entry name" value="LIPASE ATG15-RELATED"/>
    <property type="match status" value="1"/>
</dbReference>
<dbReference type="InterPro" id="IPR029058">
    <property type="entry name" value="AB_hydrolase_fold"/>
</dbReference>
<gene>
    <name evidence="20" type="ORF">BB560_001650</name>
    <name evidence="21" type="ORF">BB560_001652</name>
</gene>
<dbReference type="InterPro" id="IPR002921">
    <property type="entry name" value="Fungal_lipase-type"/>
</dbReference>
<dbReference type="GO" id="GO:0034727">
    <property type="term" value="P:piecemeal microautophagy of the nucleus"/>
    <property type="evidence" value="ECO:0007669"/>
    <property type="project" value="TreeGrafter"/>
</dbReference>
<evidence type="ECO:0000256" key="10">
    <source>
        <dbReference type="ARBA" id="ARBA00022963"/>
    </source>
</evidence>
<evidence type="ECO:0000256" key="17">
    <source>
        <dbReference type="ARBA" id="ARBA00024663"/>
    </source>
</evidence>
<comment type="subcellular location">
    <subcellularLocation>
        <location evidence="3">Endosome</location>
        <location evidence="3">Multivesicular body membrane</location>
        <topology evidence="3">Single-pass type II membrane protein</topology>
    </subcellularLocation>
    <subcellularLocation>
        <location evidence="2">Prevacuolar compartment membrane</location>
        <topology evidence="2">Single-pass type II membrane protein</topology>
    </subcellularLocation>
</comment>
<dbReference type="GO" id="GO:0006660">
    <property type="term" value="P:phosphatidylserine catabolic process"/>
    <property type="evidence" value="ECO:0007669"/>
    <property type="project" value="TreeGrafter"/>
</dbReference>
<reference evidence="20 22" key="1">
    <citation type="journal article" date="2018" name="MBio">
        <title>Comparative Genomics Reveals the Core Gene Toolbox for the Fungus-Insect Symbiosis.</title>
        <authorList>
            <person name="Wang Y."/>
            <person name="Stata M."/>
            <person name="Wang W."/>
            <person name="Stajich J.E."/>
            <person name="White M.M."/>
            <person name="Moncalvo J.M."/>
        </authorList>
    </citation>
    <scope>NUCLEOTIDE SEQUENCE [LARGE SCALE GENOMIC DNA]</scope>
    <source>
        <strain evidence="20 22">SC-DP-2</strain>
    </source>
</reference>
<dbReference type="STRING" id="133381.A0A2T9ZH15"/>
<accession>A0A2T9ZH15</accession>
<dbReference type="SUPFAM" id="SSF53474">
    <property type="entry name" value="alpha/beta-Hydrolases"/>
    <property type="match status" value="1"/>
</dbReference>
<evidence type="ECO:0000256" key="9">
    <source>
        <dbReference type="ARBA" id="ARBA00022801"/>
    </source>
</evidence>
<name>A0A2T9ZH15_9FUNG</name>
<evidence type="ECO:0000313" key="22">
    <source>
        <dbReference type="Proteomes" id="UP000245609"/>
    </source>
</evidence>
<dbReference type="EMBL" id="MBFS01000184">
    <property type="protein sequence ID" value="PVV03864.1"/>
    <property type="molecule type" value="Genomic_DNA"/>
</dbReference>
<evidence type="ECO:0000256" key="1">
    <source>
        <dbReference type="ARBA" id="ARBA00001024"/>
    </source>
</evidence>
<keyword evidence="22" id="KW-1185">Reference proteome</keyword>
<dbReference type="GO" id="GO:0005775">
    <property type="term" value="C:vacuolar lumen"/>
    <property type="evidence" value="ECO:0007669"/>
    <property type="project" value="TreeGrafter"/>
</dbReference>
<evidence type="ECO:0000256" key="6">
    <source>
        <dbReference type="ARBA" id="ARBA00013279"/>
    </source>
</evidence>
<evidence type="ECO:0000256" key="11">
    <source>
        <dbReference type="ARBA" id="ARBA00022968"/>
    </source>
</evidence>
<evidence type="ECO:0000313" key="20">
    <source>
        <dbReference type="EMBL" id="PVV03864.1"/>
    </source>
</evidence>
<keyword evidence="7" id="KW-0812">Transmembrane</keyword>
<dbReference type="GO" id="GO:0004620">
    <property type="term" value="F:phospholipase activity"/>
    <property type="evidence" value="ECO:0007669"/>
    <property type="project" value="TreeGrafter"/>
</dbReference>